<dbReference type="AlphaFoldDB" id="A0A7S2HPS6"/>
<evidence type="ECO:0000256" key="3">
    <source>
        <dbReference type="SAM" id="Phobius"/>
    </source>
</evidence>
<dbReference type="GO" id="GO:0005509">
    <property type="term" value="F:calcium ion binding"/>
    <property type="evidence" value="ECO:0007669"/>
    <property type="project" value="InterPro"/>
</dbReference>
<evidence type="ECO:0000256" key="2">
    <source>
        <dbReference type="SAM" id="Coils"/>
    </source>
</evidence>
<keyword evidence="3" id="KW-0812">Transmembrane</keyword>
<keyword evidence="3" id="KW-1133">Transmembrane helix</keyword>
<dbReference type="PROSITE" id="PS00018">
    <property type="entry name" value="EF_HAND_1"/>
    <property type="match status" value="1"/>
</dbReference>
<feature type="domain" description="EF-hand" evidence="4">
    <location>
        <begin position="69"/>
        <end position="98"/>
    </location>
</feature>
<keyword evidence="3" id="KW-0472">Membrane</keyword>
<dbReference type="InterPro" id="IPR002048">
    <property type="entry name" value="EF_hand_dom"/>
</dbReference>
<feature type="transmembrane region" description="Helical" evidence="3">
    <location>
        <begin position="32"/>
        <end position="50"/>
    </location>
</feature>
<organism evidence="5">
    <name type="scientific">Octactis speculum</name>
    <dbReference type="NCBI Taxonomy" id="3111310"/>
    <lineage>
        <taxon>Eukaryota</taxon>
        <taxon>Sar</taxon>
        <taxon>Stramenopiles</taxon>
        <taxon>Ochrophyta</taxon>
        <taxon>Dictyochophyceae</taxon>
        <taxon>Dictyochales</taxon>
        <taxon>Dictyochaceae</taxon>
        <taxon>Octactis</taxon>
    </lineage>
</organism>
<evidence type="ECO:0000256" key="1">
    <source>
        <dbReference type="ARBA" id="ARBA00022837"/>
    </source>
</evidence>
<reference evidence="5" key="1">
    <citation type="submission" date="2021-01" db="EMBL/GenBank/DDBJ databases">
        <authorList>
            <person name="Corre E."/>
            <person name="Pelletier E."/>
            <person name="Niang G."/>
            <person name="Scheremetjew M."/>
            <person name="Finn R."/>
            <person name="Kale V."/>
            <person name="Holt S."/>
            <person name="Cochrane G."/>
            <person name="Meng A."/>
            <person name="Brown T."/>
            <person name="Cohen L."/>
        </authorList>
    </citation>
    <scope>NUCLEOTIDE SEQUENCE</scope>
    <source>
        <strain evidence="5">CCMP1381</strain>
    </source>
</reference>
<evidence type="ECO:0000313" key="5">
    <source>
        <dbReference type="EMBL" id="CAD9496808.1"/>
    </source>
</evidence>
<keyword evidence="1" id="KW-0106">Calcium</keyword>
<dbReference type="InterPro" id="IPR011992">
    <property type="entry name" value="EF-hand-dom_pair"/>
</dbReference>
<gene>
    <name evidence="5" type="ORF">DSPE1174_LOCUS33013</name>
</gene>
<sequence>MEHFEEVCSSNLDHDFTDQWGNTINITPSVTIGFWCYIVCLFGAFMRVIMHWLTPLPGLGSGCTPKLPKYLMDKLDEDGDGKISWEEMKHAYKNLVAKKNKKLEDEEKKLEDEEAMAVLDQPVRT</sequence>
<dbReference type="InterPro" id="IPR018247">
    <property type="entry name" value="EF_Hand_1_Ca_BS"/>
</dbReference>
<evidence type="ECO:0000259" key="4">
    <source>
        <dbReference type="PROSITE" id="PS50222"/>
    </source>
</evidence>
<keyword evidence="2" id="KW-0175">Coiled coil</keyword>
<accession>A0A7S2HPS6</accession>
<proteinExistence type="predicted"/>
<protein>
    <recommendedName>
        <fullName evidence="4">EF-hand domain-containing protein</fullName>
    </recommendedName>
</protein>
<feature type="coiled-coil region" evidence="2">
    <location>
        <begin position="89"/>
        <end position="120"/>
    </location>
</feature>
<dbReference type="Pfam" id="PF00036">
    <property type="entry name" value="EF-hand_1"/>
    <property type="match status" value="1"/>
</dbReference>
<name>A0A7S2HPS6_9STRA</name>
<dbReference type="SUPFAM" id="SSF47473">
    <property type="entry name" value="EF-hand"/>
    <property type="match status" value="1"/>
</dbReference>
<dbReference type="Gene3D" id="1.10.238.10">
    <property type="entry name" value="EF-hand"/>
    <property type="match status" value="1"/>
</dbReference>
<dbReference type="EMBL" id="HBGS01063339">
    <property type="protein sequence ID" value="CAD9496808.1"/>
    <property type="molecule type" value="Transcribed_RNA"/>
</dbReference>
<dbReference type="PROSITE" id="PS50222">
    <property type="entry name" value="EF_HAND_2"/>
    <property type="match status" value="1"/>
</dbReference>